<dbReference type="AlphaFoldDB" id="A0A2T5MCM6"/>
<dbReference type="EMBL" id="QANS01000006">
    <property type="protein sequence ID" value="PTU30315.1"/>
    <property type="molecule type" value="Genomic_DNA"/>
</dbReference>
<dbReference type="GO" id="GO:0004252">
    <property type="term" value="F:serine-type endopeptidase activity"/>
    <property type="evidence" value="ECO:0007669"/>
    <property type="project" value="InterPro"/>
</dbReference>
<proteinExistence type="predicted"/>
<dbReference type="SUPFAM" id="SSF50494">
    <property type="entry name" value="Trypsin-like serine proteases"/>
    <property type="match status" value="1"/>
</dbReference>
<reference evidence="3 4" key="1">
    <citation type="submission" date="2018-04" db="EMBL/GenBank/DDBJ databases">
        <title>Novel species isolated from glacier.</title>
        <authorList>
            <person name="Liu Q."/>
            <person name="Xin Y.-H."/>
        </authorList>
    </citation>
    <scope>NUCLEOTIDE SEQUENCE [LARGE SCALE GENOMIC DNA]</scope>
    <source>
        <strain evidence="3 4">GT1R17</strain>
    </source>
</reference>
<dbReference type="Proteomes" id="UP000244248">
    <property type="component" value="Unassembled WGS sequence"/>
</dbReference>
<comment type="caution">
    <text evidence="3">The sequence shown here is derived from an EMBL/GenBank/DDBJ whole genome shotgun (WGS) entry which is preliminary data.</text>
</comment>
<gene>
    <name evidence="3" type="ORF">CJD38_15325</name>
</gene>
<keyword evidence="1" id="KW-0732">Signal</keyword>
<evidence type="ECO:0000256" key="1">
    <source>
        <dbReference type="SAM" id="SignalP"/>
    </source>
</evidence>
<dbReference type="GO" id="GO:0006508">
    <property type="term" value="P:proteolysis"/>
    <property type="evidence" value="ECO:0007669"/>
    <property type="project" value="InterPro"/>
</dbReference>
<feature type="chain" id="PRO_5015624646" description="Peptidase S1 domain-containing protein" evidence="1">
    <location>
        <begin position="22"/>
        <end position="400"/>
    </location>
</feature>
<keyword evidence="4" id="KW-1185">Reference proteome</keyword>
<dbReference type="RefSeq" id="WP_107941259.1">
    <property type="nucleotide sequence ID" value="NZ_QANS01000006.1"/>
</dbReference>
<sequence length="400" mass="43935">MRLKRNLFLGVIALYFLTAHAQETGGMGQGAAFKLPSKQLGDPRFTTYGYGDIDSLLHEYKLVLKDQDTHSHKVPGVKVGGTFVPSNEYGKPFKLELYSPSLYDQLAKQALDDAVQSCVDSMDEIPYSLADSPGPPDPTTRDDVTKFVNACMSKDEQYPKVDHVVAEQATVALVYQGSVLCMGLLINDKRLVTSRHCFVSRDEGKLTALATKPKDWRGYTLDGHRQITFEGFEKLETKSEFDISQDAITVPVVVTTVGSSVSPLPRVTHQEPKAKMSFWLAGPIPYLAKIASQPTATTKYDSSQIHWRDGIRYQKWLGGSCSISEIQKDCVFHQCQSFFGFSGSPMIVSARTQGDQSEIVWVGVHSGAPGTGAEGWSSCSYVHASSDSLDGNVASLWRAQ</sequence>
<organism evidence="3 4">
    <name type="scientific">Stenotrophobium rhamnosiphilum</name>
    <dbReference type="NCBI Taxonomy" id="2029166"/>
    <lineage>
        <taxon>Bacteria</taxon>
        <taxon>Pseudomonadati</taxon>
        <taxon>Pseudomonadota</taxon>
        <taxon>Gammaproteobacteria</taxon>
        <taxon>Nevskiales</taxon>
        <taxon>Nevskiaceae</taxon>
        <taxon>Stenotrophobium</taxon>
    </lineage>
</organism>
<dbReference type="InterPro" id="IPR009003">
    <property type="entry name" value="Peptidase_S1_PA"/>
</dbReference>
<protein>
    <recommendedName>
        <fullName evidence="2">Peptidase S1 domain-containing protein</fullName>
    </recommendedName>
</protein>
<dbReference type="Pfam" id="PF00089">
    <property type="entry name" value="Trypsin"/>
    <property type="match status" value="1"/>
</dbReference>
<evidence type="ECO:0000313" key="3">
    <source>
        <dbReference type="EMBL" id="PTU30315.1"/>
    </source>
</evidence>
<dbReference type="InterPro" id="IPR001254">
    <property type="entry name" value="Trypsin_dom"/>
</dbReference>
<evidence type="ECO:0000259" key="2">
    <source>
        <dbReference type="Pfam" id="PF00089"/>
    </source>
</evidence>
<dbReference type="InterPro" id="IPR043504">
    <property type="entry name" value="Peptidase_S1_PA_chymotrypsin"/>
</dbReference>
<accession>A0A2T5MCM6</accession>
<feature type="domain" description="Peptidase S1" evidence="2">
    <location>
        <begin position="169"/>
        <end position="370"/>
    </location>
</feature>
<dbReference type="Gene3D" id="2.40.10.10">
    <property type="entry name" value="Trypsin-like serine proteases"/>
    <property type="match status" value="2"/>
</dbReference>
<evidence type="ECO:0000313" key="4">
    <source>
        <dbReference type="Proteomes" id="UP000244248"/>
    </source>
</evidence>
<name>A0A2T5MCM6_9GAMM</name>
<feature type="signal peptide" evidence="1">
    <location>
        <begin position="1"/>
        <end position="21"/>
    </location>
</feature>